<comment type="similarity">
    <text evidence="1 2">Belongs to the serpin family.</text>
</comment>
<name>A0A0N5BK42_STREA</name>
<evidence type="ECO:0000256" key="1">
    <source>
        <dbReference type="ARBA" id="ARBA00009500"/>
    </source>
</evidence>
<dbReference type="GO" id="GO:0004867">
    <property type="term" value="F:serine-type endopeptidase inhibitor activity"/>
    <property type="evidence" value="ECO:0007669"/>
    <property type="project" value="InterPro"/>
</dbReference>
<evidence type="ECO:0000313" key="5">
    <source>
        <dbReference type="WBParaSite" id="SPAL_0000630700.1"/>
    </source>
</evidence>
<dbReference type="InterPro" id="IPR023795">
    <property type="entry name" value="Serpin_CS"/>
</dbReference>
<dbReference type="Proteomes" id="UP000046392">
    <property type="component" value="Unplaced"/>
</dbReference>
<keyword evidence="4" id="KW-1185">Reference proteome</keyword>
<protein>
    <submittedName>
        <fullName evidence="5">SERPIN domain-containing protein</fullName>
    </submittedName>
</protein>
<proteinExistence type="inferred from homology"/>
<dbReference type="Pfam" id="PF00079">
    <property type="entry name" value="Serpin"/>
    <property type="match status" value="1"/>
</dbReference>
<dbReference type="SMART" id="SM00093">
    <property type="entry name" value="SERPIN"/>
    <property type="match status" value="1"/>
</dbReference>
<dbReference type="SUPFAM" id="SSF56574">
    <property type="entry name" value="Serpins"/>
    <property type="match status" value="1"/>
</dbReference>
<dbReference type="Gene3D" id="3.30.497.10">
    <property type="entry name" value="Antithrombin, subunit I, domain 2"/>
    <property type="match status" value="1"/>
</dbReference>
<evidence type="ECO:0000259" key="3">
    <source>
        <dbReference type="SMART" id="SM00093"/>
    </source>
</evidence>
<dbReference type="InterPro" id="IPR042178">
    <property type="entry name" value="Serpin_sf_1"/>
</dbReference>
<dbReference type="InterPro" id="IPR000215">
    <property type="entry name" value="Serpin_fam"/>
</dbReference>
<dbReference type="GO" id="GO:0005615">
    <property type="term" value="C:extracellular space"/>
    <property type="evidence" value="ECO:0007669"/>
    <property type="project" value="InterPro"/>
</dbReference>
<dbReference type="PANTHER" id="PTHR11461:SF211">
    <property type="entry name" value="GH10112P-RELATED"/>
    <property type="match status" value="1"/>
</dbReference>
<evidence type="ECO:0000256" key="2">
    <source>
        <dbReference type="RuleBase" id="RU000411"/>
    </source>
</evidence>
<accession>A0A0N5BK42</accession>
<dbReference type="WBParaSite" id="SPAL_0000630700.1">
    <property type="protein sequence ID" value="SPAL_0000630700.1"/>
    <property type="gene ID" value="SPAL_0000630700"/>
</dbReference>
<dbReference type="InterPro" id="IPR036186">
    <property type="entry name" value="Serpin_sf"/>
</dbReference>
<dbReference type="AlphaFoldDB" id="A0A0N5BK42"/>
<dbReference type="InterPro" id="IPR023796">
    <property type="entry name" value="Serpin_dom"/>
</dbReference>
<evidence type="ECO:0000313" key="4">
    <source>
        <dbReference type="Proteomes" id="UP000046392"/>
    </source>
</evidence>
<reference evidence="5" key="1">
    <citation type="submission" date="2017-02" db="UniProtKB">
        <authorList>
            <consortium name="WormBaseParasite"/>
        </authorList>
    </citation>
    <scope>IDENTIFICATION</scope>
</reference>
<dbReference type="InterPro" id="IPR042185">
    <property type="entry name" value="Serpin_sf_2"/>
</dbReference>
<dbReference type="STRING" id="174720.A0A0N5BK42"/>
<dbReference type="Gene3D" id="2.30.39.10">
    <property type="entry name" value="Alpha-1-antitrypsin, domain 1"/>
    <property type="match status" value="1"/>
</dbReference>
<organism evidence="4 5">
    <name type="scientific">Strongyloides papillosus</name>
    <name type="common">Intestinal threadworm</name>
    <dbReference type="NCBI Taxonomy" id="174720"/>
    <lineage>
        <taxon>Eukaryota</taxon>
        <taxon>Metazoa</taxon>
        <taxon>Ecdysozoa</taxon>
        <taxon>Nematoda</taxon>
        <taxon>Chromadorea</taxon>
        <taxon>Rhabditida</taxon>
        <taxon>Tylenchina</taxon>
        <taxon>Panagrolaimomorpha</taxon>
        <taxon>Strongyloidoidea</taxon>
        <taxon>Strongyloididae</taxon>
        <taxon>Strongyloides</taxon>
    </lineage>
</organism>
<dbReference type="CDD" id="cd19590">
    <property type="entry name" value="serpin_thermopin-like"/>
    <property type="match status" value="1"/>
</dbReference>
<feature type="domain" description="Serpin" evidence="3">
    <location>
        <begin position="17"/>
        <end position="375"/>
    </location>
</feature>
<dbReference type="PANTHER" id="PTHR11461">
    <property type="entry name" value="SERINE PROTEASE INHIBITOR, SERPIN"/>
    <property type="match status" value="1"/>
</dbReference>
<sequence>MGQSNDVIVNSIADFALKCLKELKHDEEAVVFSPMSLILALSLAYSGAKGKTIEEFGSLLKTNGENNQIHEHFLDFIQSLKNASTDFDVILKTANKIYVNDDFKILESYSDLLTKYYDGQFESIDFKESANAANKINAFVSDATNKKIENLISSGAINERTRIILVNCLYFSGDWKEKFKDYNTYDDVFHKDANSSREIKYMKRNDFHTYSENENSQLILLDYFGGKTKFGILLPKKKHDIFNVLNDLNGEKLFNLIKNASVTGVEIHIPKFKTESSFTLNECLKKLGLGIAFSEHADFSGITDSGRLFISQVVQKVFIDVNEKGTEAAAATGIVMELMCLPMTPEKPIIFKADHPFFFFILHDNKHMLFNGIYM</sequence>
<dbReference type="PROSITE" id="PS00284">
    <property type="entry name" value="SERPIN"/>
    <property type="match status" value="1"/>
</dbReference>